<name>A0ABY6DMT1_9NEIS</name>
<accession>A0ABY6DMT1</accession>
<dbReference type="PANTHER" id="PTHR42852">
    <property type="entry name" value="THIOL:DISULFIDE INTERCHANGE PROTEIN DSBE"/>
    <property type="match status" value="1"/>
</dbReference>
<evidence type="ECO:0000313" key="2">
    <source>
        <dbReference type="EMBL" id="UXY15646.1"/>
    </source>
</evidence>
<dbReference type="Proteomes" id="UP001061302">
    <property type="component" value="Chromosome"/>
</dbReference>
<dbReference type="RefSeq" id="WP_263125073.1">
    <property type="nucleotide sequence ID" value="NZ_CP106753.1"/>
</dbReference>
<reference evidence="2" key="1">
    <citation type="submission" date="2022-10" db="EMBL/GenBank/DDBJ databases">
        <title>Chitiniphilus purpureus sp. nov., a novel chitin-degrading bacterium isolated from crawfish pond sediment.</title>
        <authorList>
            <person name="Li K."/>
        </authorList>
    </citation>
    <scope>NUCLEOTIDE SEQUENCE</scope>
    <source>
        <strain evidence="2">CD1</strain>
    </source>
</reference>
<dbReference type="PANTHER" id="PTHR42852:SF18">
    <property type="entry name" value="CHROMOSOME UNDETERMINED SCAFFOLD_47, WHOLE GENOME SHOTGUN SEQUENCE"/>
    <property type="match status" value="1"/>
</dbReference>
<dbReference type="CDD" id="cd02966">
    <property type="entry name" value="TlpA_like_family"/>
    <property type="match status" value="1"/>
</dbReference>
<dbReference type="InterPro" id="IPR036249">
    <property type="entry name" value="Thioredoxin-like_sf"/>
</dbReference>
<sequence length="164" mass="17858">MLLRQRLIWILLGLAAAAAIGYLLLGTQRAAPNIAWTDLQGKRQDLAALKGNVVLINFWATTCTSCIAEMPKLVKLQESLHGKPYKTVALAMSYDAPAQIRHYVAQTGLPFIVAHDRDGKAAAAFDNVALTPTSFLIDTQGNVVQRYLGEPDMQALEQTILGLL</sequence>
<organism evidence="2 3">
    <name type="scientific">Chitiniphilus purpureus</name>
    <dbReference type="NCBI Taxonomy" id="2981137"/>
    <lineage>
        <taxon>Bacteria</taxon>
        <taxon>Pseudomonadati</taxon>
        <taxon>Pseudomonadota</taxon>
        <taxon>Betaproteobacteria</taxon>
        <taxon>Neisseriales</taxon>
        <taxon>Chitinibacteraceae</taxon>
        <taxon>Chitiniphilus</taxon>
    </lineage>
</organism>
<gene>
    <name evidence="2" type="ORF">N8I74_01120</name>
</gene>
<dbReference type="Pfam" id="PF08534">
    <property type="entry name" value="Redoxin"/>
    <property type="match status" value="1"/>
</dbReference>
<proteinExistence type="predicted"/>
<dbReference type="InterPro" id="IPR013766">
    <property type="entry name" value="Thioredoxin_domain"/>
</dbReference>
<evidence type="ECO:0000259" key="1">
    <source>
        <dbReference type="PROSITE" id="PS51352"/>
    </source>
</evidence>
<dbReference type="InterPro" id="IPR050553">
    <property type="entry name" value="Thioredoxin_ResA/DsbE_sf"/>
</dbReference>
<protein>
    <submittedName>
        <fullName evidence="2">TlpA family protein disulfide reductase</fullName>
    </submittedName>
</protein>
<evidence type="ECO:0000313" key="3">
    <source>
        <dbReference type="Proteomes" id="UP001061302"/>
    </source>
</evidence>
<dbReference type="PROSITE" id="PS51352">
    <property type="entry name" value="THIOREDOXIN_2"/>
    <property type="match status" value="1"/>
</dbReference>
<dbReference type="EMBL" id="CP106753">
    <property type="protein sequence ID" value="UXY15646.1"/>
    <property type="molecule type" value="Genomic_DNA"/>
</dbReference>
<dbReference type="SUPFAM" id="SSF52833">
    <property type="entry name" value="Thioredoxin-like"/>
    <property type="match status" value="1"/>
</dbReference>
<feature type="domain" description="Thioredoxin" evidence="1">
    <location>
        <begin position="25"/>
        <end position="164"/>
    </location>
</feature>
<dbReference type="Gene3D" id="3.40.30.10">
    <property type="entry name" value="Glutaredoxin"/>
    <property type="match status" value="1"/>
</dbReference>
<dbReference type="InterPro" id="IPR013740">
    <property type="entry name" value="Redoxin"/>
</dbReference>
<keyword evidence="3" id="KW-1185">Reference proteome</keyword>